<dbReference type="PANTHER" id="PTHR47706:SF5">
    <property type="entry name" value="ISOFLAVONE REDUCTASE"/>
    <property type="match status" value="1"/>
</dbReference>
<keyword evidence="2" id="KW-0560">Oxidoreductase</keyword>
<evidence type="ECO:0000313" key="6">
    <source>
        <dbReference type="Proteomes" id="UP000078397"/>
    </source>
</evidence>
<evidence type="ECO:0000256" key="3">
    <source>
        <dbReference type="SAM" id="SignalP"/>
    </source>
</evidence>
<dbReference type="KEGG" id="pchm:VFPPC_14198"/>
<accession>A0A179F923</accession>
<dbReference type="InterPro" id="IPR051609">
    <property type="entry name" value="NmrA/Isoflavone_reductase-like"/>
</dbReference>
<dbReference type="RefSeq" id="XP_018139719.1">
    <property type="nucleotide sequence ID" value="XM_018291967.1"/>
</dbReference>
<keyword evidence="3" id="KW-0732">Signal</keyword>
<comment type="caution">
    <text evidence="5">The sequence shown here is derived from an EMBL/GenBank/DDBJ whole genome shotgun (WGS) entry which is preliminary data.</text>
</comment>
<dbReference type="EMBL" id="LSBJ02000007">
    <property type="protein sequence ID" value="OAQ62015.1"/>
    <property type="molecule type" value="Genomic_DNA"/>
</dbReference>
<evidence type="ECO:0000256" key="1">
    <source>
        <dbReference type="ARBA" id="ARBA00022857"/>
    </source>
</evidence>
<dbReference type="GeneID" id="28855961"/>
<feature type="signal peptide" evidence="3">
    <location>
        <begin position="1"/>
        <end position="25"/>
    </location>
</feature>
<organism evidence="5 6">
    <name type="scientific">Pochonia chlamydosporia 170</name>
    <dbReference type="NCBI Taxonomy" id="1380566"/>
    <lineage>
        <taxon>Eukaryota</taxon>
        <taxon>Fungi</taxon>
        <taxon>Dikarya</taxon>
        <taxon>Ascomycota</taxon>
        <taxon>Pezizomycotina</taxon>
        <taxon>Sordariomycetes</taxon>
        <taxon>Hypocreomycetidae</taxon>
        <taxon>Hypocreales</taxon>
        <taxon>Clavicipitaceae</taxon>
        <taxon>Pochonia</taxon>
    </lineage>
</organism>
<dbReference type="PANTHER" id="PTHR47706">
    <property type="entry name" value="NMRA-LIKE FAMILY PROTEIN"/>
    <property type="match status" value="1"/>
</dbReference>
<reference evidence="5 6" key="1">
    <citation type="journal article" date="2016" name="PLoS Pathog.">
        <title>Biosynthesis of antibiotic leucinostatins in bio-control fungus Purpureocillium lilacinum and their inhibition on phytophthora revealed by genome mining.</title>
        <authorList>
            <person name="Wang G."/>
            <person name="Liu Z."/>
            <person name="Lin R."/>
            <person name="Li E."/>
            <person name="Mao Z."/>
            <person name="Ling J."/>
            <person name="Yang Y."/>
            <person name="Yin W.B."/>
            <person name="Xie B."/>
        </authorList>
    </citation>
    <scope>NUCLEOTIDE SEQUENCE [LARGE SCALE GENOMIC DNA]</scope>
    <source>
        <strain evidence="5">170</strain>
    </source>
</reference>
<dbReference type="AlphaFoldDB" id="A0A179F923"/>
<dbReference type="OrthoDB" id="419598at2759"/>
<sequence>MRIAVAGGGGLGFLLALQLAQAANAYNVVVLSRSARPEFGQLDVQLHVVDYGDHDSLTFALQGVDLAISTISGTEQLSLINAAGRARVRVFVPSEFEGSLSRRPSHNDPLDRGSSQAIALLKQWENSSRMRYTVFACGIFMERFHPYGLGYLNIGYRSGVSGAGDYLLDINHATAEYAADNSKGHTVRVCLTSVYDVVRFIVAAIDLGPRNWPHEFTMRGDRMSVRDVVGTCSRVSNVAFDHHMRQGSELQAFLTYFGQAGDGDKVAYYQRLIATTNGRYDFSRASLNDALEKNGQGDVQPMTLLRWFTNVWQSL</sequence>
<gene>
    <name evidence="5" type="ORF">VFPPC_14198</name>
</gene>
<dbReference type="Pfam" id="PF05368">
    <property type="entry name" value="NmrA"/>
    <property type="match status" value="1"/>
</dbReference>
<keyword evidence="1" id="KW-0521">NADP</keyword>
<evidence type="ECO:0000313" key="5">
    <source>
        <dbReference type="EMBL" id="OAQ62015.1"/>
    </source>
</evidence>
<keyword evidence="6" id="KW-1185">Reference proteome</keyword>
<dbReference type="InterPro" id="IPR036291">
    <property type="entry name" value="NAD(P)-bd_dom_sf"/>
</dbReference>
<proteinExistence type="predicted"/>
<feature type="chain" id="PRO_5008101392" evidence="3">
    <location>
        <begin position="26"/>
        <end position="315"/>
    </location>
</feature>
<dbReference type="Proteomes" id="UP000078397">
    <property type="component" value="Unassembled WGS sequence"/>
</dbReference>
<protein>
    <submittedName>
        <fullName evidence="5">Isoflavone reductase family protein</fullName>
    </submittedName>
</protein>
<dbReference type="InterPro" id="IPR008030">
    <property type="entry name" value="NmrA-like"/>
</dbReference>
<name>A0A179F923_METCM</name>
<evidence type="ECO:0000256" key="2">
    <source>
        <dbReference type="ARBA" id="ARBA00023002"/>
    </source>
</evidence>
<evidence type="ECO:0000259" key="4">
    <source>
        <dbReference type="Pfam" id="PF05368"/>
    </source>
</evidence>
<dbReference type="SUPFAM" id="SSF51735">
    <property type="entry name" value="NAD(P)-binding Rossmann-fold domains"/>
    <property type="match status" value="1"/>
</dbReference>
<dbReference type="GO" id="GO:0016491">
    <property type="term" value="F:oxidoreductase activity"/>
    <property type="evidence" value="ECO:0007669"/>
    <property type="project" value="UniProtKB-KW"/>
</dbReference>
<dbReference type="Gene3D" id="3.40.50.720">
    <property type="entry name" value="NAD(P)-binding Rossmann-like Domain"/>
    <property type="match status" value="1"/>
</dbReference>
<feature type="domain" description="NmrA-like" evidence="4">
    <location>
        <begin position="3"/>
        <end position="97"/>
    </location>
</feature>